<reference evidence="2 3" key="1">
    <citation type="submission" date="2024-09" db="EMBL/GenBank/DDBJ databases">
        <authorList>
            <person name="Sun Q."/>
            <person name="Mori K."/>
        </authorList>
    </citation>
    <scope>NUCLEOTIDE SEQUENCE [LARGE SCALE GENOMIC DNA]</scope>
    <source>
        <strain evidence="2 3">CCM 3426</strain>
    </source>
</reference>
<dbReference type="RefSeq" id="WP_189649013.1">
    <property type="nucleotide sequence ID" value="NZ_BMRC01000008.1"/>
</dbReference>
<evidence type="ECO:0000256" key="1">
    <source>
        <dbReference type="SAM" id="MobiDB-lite"/>
    </source>
</evidence>
<organism evidence="2 3">
    <name type="scientific">Nonomuraea spiralis</name>
    <dbReference type="NCBI Taxonomy" id="46182"/>
    <lineage>
        <taxon>Bacteria</taxon>
        <taxon>Bacillati</taxon>
        <taxon>Actinomycetota</taxon>
        <taxon>Actinomycetes</taxon>
        <taxon>Streptosporangiales</taxon>
        <taxon>Streptosporangiaceae</taxon>
        <taxon>Nonomuraea</taxon>
    </lineage>
</organism>
<sequence length="237" mass="27221">MSPEKIRKKRQRGSSLTAQPPPRAANRIFYAVAEGAVTEYDYLTMLQNTFSRLCSFRIDMPRYRPDDMKPWKVAQRALTVAEEDAHRPDNEQYAEIWTLFDRDQHGDLDDALNALKGHSKIRVSLSHPSFDFWLYLHYGLYDQPQDGWNHQVHQMLSQRPGFAGFGSRDKRISKSRADELLPRLKTAYDNARSLDKRCATGKCAHPRGTNPQCGPLDQDPSSGMWRLLDSLGILPFL</sequence>
<proteinExistence type="predicted"/>
<name>A0ABV5IJM9_9ACTN</name>
<evidence type="ECO:0000313" key="3">
    <source>
        <dbReference type="Proteomes" id="UP001589647"/>
    </source>
</evidence>
<evidence type="ECO:0000313" key="2">
    <source>
        <dbReference type="EMBL" id="MFB9204258.1"/>
    </source>
</evidence>
<dbReference type="Proteomes" id="UP001589647">
    <property type="component" value="Unassembled WGS sequence"/>
</dbReference>
<dbReference type="Pfam" id="PF13707">
    <property type="entry name" value="RloB"/>
    <property type="match status" value="1"/>
</dbReference>
<gene>
    <name evidence="2" type="ORF">ACFFV7_23900</name>
</gene>
<feature type="compositionally biased region" description="Basic residues" evidence="1">
    <location>
        <begin position="1"/>
        <end position="12"/>
    </location>
</feature>
<dbReference type="EMBL" id="JBHMEI010000016">
    <property type="protein sequence ID" value="MFB9204258.1"/>
    <property type="molecule type" value="Genomic_DNA"/>
</dbReference>
<comment type="caution">
    <text evidence="2">The sequence shown here is derived from an EMBL/GenBank/DDBJ whole genome shotgun (WGS) entry which is preliminary data.</text>
</comment>
<accession>A0ABV5IJM9</accession>
<protein>
    <submittedName>
        <fullName evidence="2">RloB family protein</fullName>
    </submittedName>
</protein>
<keyword evidence="3" id="KW-1185">Reference proteome</keyword>
<feature type="region of interest" description="Disordered" evidence="1">
    <location>
        <begin position="1"/>
        <end position="21"/>
    </location>
</feature>
<dbReference type="InterPro" id="IPR025591">
    <property type="entry name" value="RloB"/>
</dbReference>